<protein>
    <submittedName>
        <fullName evidence="1">Uncharacterized protein</fullName>
    </submittedName>
</protein>
<evidence type="ECO:0000313" key="1">
    <source>
        <dbReference type="EMBL" id="SFQ37463.1"/>
    </source>
</evidence>
<gene>
    <name evidence="1" type="ORF">SAMN05421670_1815</name>
</gene>
<organism evidence="1 2">
    <name type="scientific">Psychrobacillus psychrotolerans</name>
    <dbReference type="NCBI Taxonomy" id="126156"/>
    <lineage>
        <taxon>Bacteria</taxon>
        <taxon>Bacillati</taxon>
        <taxon>Bacillota</taxon>
        <taxon>Bacilli</taxon>
        <taxon>Bacillales</taxon>
        <taxon>Bacillaceae</taxon>
        <taxon>Psychrobacillus</taxon>
    </lineage>
</organism>
<dbReference type="STRING" id="126156.SAMN05421670_1815"/>
<sequence length="105" mass="12488">MEIDKFKEYLEKTNNKERVITDIISRCKRVEKFEGNLDEHFQQDAGKSLLDKLTYNSKQASNQEPPKHSIKFNGNMGYDSIYQGTRSLYYAIKMYFSYKKEQLNQ</sequence>
<dbReference type="AlphaFoldDB" id="A0A1I5XZU3"/>
<dbReference type="EMBL" id="FOXU01000002">
    <property type="protein sequence ID" value="SFQ37463.1"/>
    <property type="molecule type" value="Genomic_DNA"/>
</dbReference>
<dbReference type="Proteomes" id="UP000198734">
    <property type="component" value="Unassembled WGS sequence"/>
</dbReference>
<keyword evidence="2" id="KW-1185">Reference proteome</keyword>
<reference evidence="2" key="1">
    <citation type="submission" date="2016-10" db="EMBL/GenBank/DDBJ databases">
        <authorList>
            <person name="Varghese N."/>
            <person name="Submissions S."/>
        </authorList>
    </citation>
    <scope>NUCLEOTIDE SEQUENCE [LARGE SCALE GENOMIC DNA]</scope>
    <source>
        <strain evidence="2">DSM 11706</strain>
    </source>
</reference>
<accession>A0A1I5XZU3</accession>
<evidence type="ECO:0000313" key="2">
    <source>
        <dbReference type="Proteomes" id="UP000198734"/>
    </source>
</evidence>
<dbReference type="RefSeq" id="WP_093536340.1">
    <property type="nucleotide sequence ID" value="NZ_FOXU01000002.1"/>
</dbReference>
<proteinExistence type="predicted"/>
<dbReference type="OrthoDB" id="2990028at2"/>
<name>A0A1I5XZU3_9BACI</name>